<dbReference type="OrthoDB" id="6513151at2759"/>
<keyword evidence="2" id="KW-1185">Reference proteome</keyword>
<evidence type="ECO:0000313" key="1">
    <source>
        <dbReference type="EMBL" id="KAJ8341394.1"/>
    </source>
</evidence>
<dbReference type="AlphaFoldDB" id="A0A9Q1EMA6"/>
<gene>
    <name evidence="1" type="ORF">SKAU_G00336850</name>
</gene>
<dbReference type="Proteomes" id="UP001152622">
    <property type="component" value="Chromosome 15"/>
</dbReference>
<organism evidence="1 2">
    <name type="scientific">Synaphobranchus kaupii</name>
    <name type="common">Kaup's arrowtooth eel</name>
    <dbReference type="NCBI Taxonomy" id="118154"/>
    <lineage>
        <taxon>Eukaryota</taxon>
        <taxon>Metazoa</taxon>
        <taxon>Chordata</taxon>
        <taxon>Craniata</taxon>
        <taxon>Vertebrata</taxon>
        <taxon>Euteleostomi</taxon>
        <taxon>Actinopterygii</taxon>
        <taxon>Neopterygii</taxon>
        <taxon>Teleostei</taxon>
        <taxon>Anguilliformes</taxon>
        <taxon>Synaphobranchidae</taxon>
        <taxon>Synaphobranchus</taxon>
    </lineage>
</organism>
<proteinExistence type="predicted"/>
<evidence type="ECO:0000313" key="2">
    <source>
        <dbReference type="Proteomes" id="UP001152622"/>
    </source>
</evidence>
<comment type="caution">
    <text evidence="1">The sequence shown here is derived from an EMBL/GenBank/DDBJ whole genome shotgun (WGS) entry which is preliminary data.</text>
</comment>
<dbReference type="EMBL" id="JAINUF010000015">
    <property type="protein sequence ID" value="KAJ8341394.1"/>
    <property type="molecule type" value="Genomic_DNA"/>
</dbReference>
<reference evidence="1" key="1">
    <citation type="journal article" date="2023" name="Science">
        <title>Genome structures resolve the early diversification of teleost fishes.</title>
        <authorList>
            <person name="Parey E."/>
            <person name="Louis A."/>
            <person name="Montfort J."/>
            <person name="Bouchez O."/>
            <person name="Roques C."/>
            <person name="Iampietro C."/>
            <person name="Lluch J."/>
            <person name="Castinel A."/>
            <person name="Donnadieu C."/>
            <person name="Desvignes T."/>
            <person name="Floi Bucao C."/>
            <person name="Jouanno E."/>
            <person name="Wen M."/>
            <person name="Mejri S."/>
            <person name="Dirks R."/>
            <person name="Jansen H."/>
            <person name="Henkel C."/>
            <person name="Chen W.J."/>
            <person name="Zahm M."/>
            <person name="Cabau C."/>
            <person name="Klopp C."/>
            <person name="Thompson A.W."/>
            <person name="Robinson-Rechavi M."/>
            <person name="Braasch I."/>
            <person name="Lecointre G."/>
            <person name="Bobe J."/>
            <person name="Postlethwait J.H."/>
            <person name="Berthelot C."/>
            <person name="Roest Crollius H."/>
            <person name="Guiguen Y."/>
        </authorList>
    </citation>
    <scope>NUCLEOTIDE SEQUENCE</scope>
    <source>
        <strain evidence="1">WJC10195</strain>
    </source>
</reference>
<sequence length="124" mass="14100">METFSEGYSCCRGLWVYLDQQSFTRIQLLLQRLRNLLSFNRWRRSQASTTHRWPGEALGPGVPGHRAEHLAGPPGAVIVMKHIAQMWRKMDQNHRRACQESPGSQWICGSAQTSLAFLATPPHC</sequence>
<name>A0A9Q1EMA6_SYNKA</name>
<protein>
    <submittedName>
        <fullName evidence="1">Uncharacterized protein</fullName>
    </submittedName>
</protein>
<accession>A0A9Q1EMA6</accession>